<feature type="transmembrane region" description="Helical" evidence="11">
    <location>
        <begin position="72"/>
        <end position="90"/>
    </location>
</feature>
<dbReference type="PROSITE" id="PS50042">
    <property type="entry name" value="CNMP_BINDING_3"/>
    <property type="match status" value="4"/>
</dbReference>
<dbReference type="CDD" id="cd00038">
    <property type="entry name" value="CAP_ED"/>
    <property type="match status" value="4"/>
</dbReference>
<dbReference type="Pfam" id="PF00520">
    <property type="entry name" value="Ion_trans"/>
    <property type="match status" value="2"/>
</dbReference>
<feature type="transmembrane region" description="Helical" evidence="11">
    <location>
        <begin position="631"/>
        <end position="651"/>
    </location>
</feature>
<dbReference type="InterPro" id="IPR050866">
    <property type="entry name" value="CNG_cation_channel"/>
</dbReference>
<dbReference type="SMART" id="SM00100">
    <property type="entry name" value="cNMP"/>
    <property type="match status" value="4"/>
</dbReference>
<comment type="subcellular location">
    <subcellularLocation>
        <location evidence="1">Membrane</location>
        <topology evidence="1">Multi-pass membrane protein</topology>
    </subcellularLocation>
</comment>
<evidence type="ECO:0000256" key="7">
    <source>
        <dbReference type="ARBA" id="ARBA00023286"/>
    </source>
</evidence>
<dbReference type="Proteomes" id="UP001642540">
    <property type="component" value="Unassembled WGS sequence"/>
</dbReference>
<dbReference type="Pfam" id="PF00027">
    <property type="entry name" value="cNMP_binding"/>
    <property type="match status" value="4"/>
</dbReference>
<feature type="transmembrane region" description="Helical" evidence="11">
    <location>
        <begin position="1192"/>
        <end position="1212"/>
    </location>
</feature>
<keyword evidence="8 9" id="KW-0407">Ion channel</keyword>
<dbReference type="InterPro" id="IPR003280">
    <property type="entry name" value="2pore_dom_K_chnl"/>
</dbReference>
<dbReference type="PANTHER" id="PTHR45638">
    <property type="entry name" value="CYCLIC NUCLEOTIDE-GATED CATION CHANNEL SUBUNIT A"/>
    <property type="match status" value="1"/>
</dbReference>
<accession>A0ABP1RX96</accession>
<evidence type="ECO:0000256" key="4">
    <source>
        <dbReference type="ARBA" id="ARBA00022989"/>
    </source>
</evidence>
<evidence type="ECO:0000256" key="1">
    <source>
        <dbReference type="ARBA" id="ARBA00004141"/>
    </source>
</evidence>
<dbReference type="Gene3D" id="2.60.120.10">
    <property type="entry name" value="Jelly Rolls"/>
    <property type="match status" value="4"/>
</dbReference>
<feature type="domain" description="Cyclic nucleotide-binding" evidence="12">
    <location>
        <begin position="1530"/>
        <end position="1629"/>
    </location>
</feature>
<evidence type="ECO:0000259" key="12">
    <source>
        <dbReference type="PROSITE" id="PS50042"/>
    </source>
</evidence>
<dbReference type="InterPro" id="IPR014710">
    <property type="entry name" value="RmlC-like_jellyroll"/>
</dbReference>
<keyword evidence="6 11" id="KW-0472">Membrane</keyword>
<keyword evidence="14" id="KW-1185">Reference proteome</keyword>
<dbReference type="Pfam" id="PF07885">
    <property type="entry name" value="Ion_trans_2"/>
    <property type="match status" value="1"/>
</dbReference>
<evidence type="ECO:0000256" key="8">
    <source>
        <dbReference type="ARBA" id="ARBA00023303"/>
    </source>
</evidence>
<dbReference type="PANTHER" id="PTHR45638:SF11">
    <property type="entry name" value="CYCLIC NUCLEOTIDE-GATED CATION CHANNEL SUBUNIT A"/>
    <property type="match status" value="1"/>
</dbReference>
<keyword evidence="3 9" id="KW-0812">Transmembrane</keyword>
<feature type="compositionally biased region" description="Basic residues" evidence="10">
    <location>
        <begin position="2351"/>
        <end position="2360"/>
    </location>
</feature>
<feature type="compositionally biased region" description="Basic and acidic residues" evidence="10">
    <location>
        <begin position="2389"/>
        <end position="2399"/>
    </location>
</feature>
<dbReference type="InterPro" id="IPR005821">
    <property type="entry name" value="Ion_trans_dom"/>
</dbReference>
<feature type="transmembrane region" description="Helical" evidence="11">
    <location>
        <begin position="1399"/>
        <end position="1419"/>
    </location>
</feature>
<feature type="compositionally biased region" description="Basic and acidic residues" evidence="10">
    <location>
        <begin position="1"/>
        <end position="44"/>
    </location>
</feature>
<dbReference type="Gene3D" id="1.10.287.630">
    <property type="entry name" value="Helix hairpin bin"/>
    <property type="match status" value="2"/>
</dbReference>
<dbReference type="InterPro" id="IPR013099">
    <property type="entry name" value="K_chnl_dom"/>
</dbReference>
<keyword evidence="4 11" id="KW-1133">Transmembrane helix</keyword>
<keyword evidence="2 9" id="KW-0813">Transport</keyword>
<dbReference type="PROSITE" id="PS00888">
    <property type="entry name" value="CNMP_BINDING_1"/>
    <property type="match status" value="2"/>
</dbReference>
<feature type="transmembrane region" description="Helical" evidence="11">
    <location>
        <begin position="1328"/>
        <end position="1352"/>
    </location>
</feature>
<feature type="domain" description="Cyclic nucleotide-binding" evidence="12">
    <location>
        <begin position="2111"/>
        <end position="2206"/>
    </location>
</feature>
<reference evidence="13 14" key="1">
    <citation type="submission" date="2024-08" db="EMBL/GenBank/DDBJ databases">
        <authorList>
            <person name="Cucini C."/>
            <person name="Frati F."/>
        </authorList>
    </citation>
    <scope>NUCLEOTIDE SEQUENCE [LARGE SCALE GENOMIC DNA]</scope>
</reference>
<feature type="region of interest" description="Disordered" evidence="10">
    <location>
        <begin position="1"/>
        <end position="47"/>
    </location>
</feature>
<gene>
    <name evidence="13" type="ORF">ODALV1_LOCUS27155</name>
</gene>
<dbReference type="PRINTS" id="PR01333">
    <property type="entry name" value="2POREKCHANEL"/>
</dbReference>
<feature type="transmembrane region" description="Helical" evidence="11">
    <location>
        <begin position="102"/>
        <end position="125"/>
    </location>
</feature>
<evidence type="ECO:0000256" key="6">
    <source>
        <dbReference type="ARBA" id="ARBA00023136"/>
    </source>
</evidence>
<feature type="domain" description="Cyclic nucleotide-binding" evidence="12">
    <location>
        <begin position="405"/>
        <end position="506"/>
    </location>
</feature>
<keyword evidence="7" id="KW-1071">Ligand-gated ion channel</keyword>
<dbReference type="Gene3D" id="1.10.287.70">
    <property type="match status" value="4"/>
</dbReference>
<evidence type="ECO:0000256" key="3">
    <source>
        <dbReference type="ARBA" id="ARBA00022692"/>
    </source>
</evidence>
<sequence length="2399" mass="278393">MTPTKGEVEKAGTKEKSVKPPTQEDSHVPIEADVVTDHKDRHDSQPASEEVADWYAIEPVYLPKFISVLCKYVMIYETLNCVMVIVQMAVFPYDSFFNVHDFGLASFIYCLDILYAVDVILRLIIEEWRHKSEVRCMVFMFPYRLHYCLMDICSLFPLYRIPILLTDDEELTFDHLSAVEWWRIPTLFRVYRVLIYFSQLEKNGLLYETVIFVVKFTLGYLAFILCVSVVYFYLTHLDELDYFLLTRNREMLRETWAQNFLNDKMIETPIGFFVLTTTFATVTVTTVGYGDISPRTEGEMAASIIIMLFGAIFLSGYFQSQITSFCLQLDGARLDLFHRLDGIKISLHQANMGEFFIAKVEQYYRCLWTYREGVDRVLFMHLLPHSFQEDVLYDICLEMFHKSHLFRGLDEAFLRSVSKIVTIALYSPGMIVCRYGAYANKMYYIIQGECQAMSKHDTAKRAAILRAGSIIGETNLFFSSPYTISVETRSCCQLMCLDKEELMLLFTKFQNELSILRSRCQTKINDMYFFYEKKGDDPVCWVEVRPEAHNQFISKTAGTHSGNGEIDRNPQWPDCTMRWGYGFNDLITEDVILDAEEFVIFDTPCEDKVARKNHVKPYMTCVVPEILGSDVTVITVWNIIILISALCYCFYGPYCRAFNTSSLIELYVCQAGEALDYVNTVIYIVDVFVEILGAAPVEGLYYKFRDGLRAKKGSALFYLDILSAIPLHFVPKNSTGAEIFRQLNVILKSTKIWKVIRYLNFMDNVHPKDTLWFRLIQTCLVLVYGIHFIACTIYIQACVKVEAGQNKIDVDDDLEDNIRDCSTEENWLWSYIERKHQDEDIDDSITVESLSTKNPYLISFYYASATLTSAGFGDFSPQNQGEMVWAIFFTLVGFFLICYYTSILTSALSCIVKPRLEFQQKLVAVRRFMDYYHLPDALQRRVVEHYELQHQLRHGINLPRGIEHFLFDAPDYLKNDYLYTDTVLVFDGIPLFSKAEPKYIVKTADIMRRFLIPPNTMFLHRGEVRRAMYIIQNGSVGVYSDNLMEAKHILESSSHFGIRDLLFGEPSHYNVRTLSYCSVYEITNDQFLEVFEEDEELLDLIDDERDLRHDEIEEMYNQYSKLEREKQVDRNVEIPSWIHFKLKKNIKGRRGLQYQEYESFYDNFKGGKIFKYFLEDRTVHPVGNFAKWWSCWMSMVSCLTLMLLFMETFMYLRTPTLRICQWFLDSFFYVDIYIKLHWGYYQPKTGLLISHPLKTAGVYIFEGSFFPDVIFCTPLELLMYAFGTTTFWGYGDGASWFTKLRWIRFLQIKRIPQIFTIVHNIFVQRTTILFVLFVSLTLVVCTIVGAVALYIACPWEANHWQAGDEYRLPACSTDYWANTKFDGNYADTEEILADISNRWIFGLYYVSQVILVIGFGDMITLKESEVLLLIFMSVFGFVFMRCVIADMTAAEVDSDEIRSRYTDAMKTLIRVMRREKLSRKLTSSVHDHLNNMWKRSKGLQPAQLFNDLHPSLESDVFRSFVGDTLRKVAVFREFTPNVLRTLCLYLKKLHFLKGERLMKFGNLEYEMFIIVNGKVWICDKRLSYGCTLGKYETCGESSMLTFAARRYTAVAATNVEAFVIARSDFDILIERYPKVKDILSALLSNGDYDYFEYKIYEMIDGLKELSGPDKDKQIDLLVARTNEIKAVVSGKETLSAEEAGDWTKQKSKKVFLYWLSRVISVGSDDDNLPFIYFVGRRNRKTGKYSVFPPLIHPNCGFIKFYLSWVYFFCLISPALAMYEFCFQKEYLDEAEKVVGSVVGGKADFQNQEHLHSVSNYFEYFLLTFVVINLITPYQDEHGIYVKDFGLIVLNYIFSWDGMWLDILASIPGIVFDENEDILLPFRSLRLYRYYSFYMKKKDDLSISPFRLKIQLSVSSFVLMAHYIACVFYKISHCETKTRYLNPSDFSEAIYSKDLREQACFNPVTPSQAERGITYTWTYSFVTDRNIQDRDDKDMDAWRWWLRSLYWVVTVISTTGFGDITPQNINEMVVAGMTSVTKAHREYLYQVKLLLKYLNNVGLSNIRQGQANVYFDVLWEKCRGRMYHEVTAILPTTLRIEVCSALYQDVLSKVALFNINDPTFVRQVAARVTHSIYLPGVCIVKEGDLGSSMYVVFRGRVSGITANDSSKIELQKVYLVGDVFGKLPCLFHNEWYKKSYRAEELTEVLELHSRDVLHLAAVYTEFWKMLKAYVEVKYNPEGESDCIFSPQRVKAKNIFDLGDDYQKSTTEAAQKKKAAAPPPSEMQRKFASIAHPPHKNDQHHLIVAKGHNPHEVNKSVGGISASSVGKGRDSEGPHSKKKKNTVNVQDPIRFLYSKKRLSKLKQKSDGMRQKKKASVMIKNLKGLTKKKSKSKDNKKAKPHK</sequence>
<feature type="transmembrane region" description="Helical" evidence="11">
    <location>
        <begin position="883"/>
        <end position="902"/>
    </location>
</feature>
<evidence type="ECO:0000256" key="10">
    <source>
        <dbReference type="SAM" id="MobiDB-lite"/>
    </source>
</evidence>
<evidence type="ECO:0000256" key="11">
    <source>
        <dbReference type="SAM" id="Phobius"/>
    </source>
</evidence>
<keyword evidence="5 9" id="KW-0406">Ion transport</keyword>
<name>A0ABP1RX96_9HEXA</name>
<protein>
    <recommendedName>
        <fullName evidence="12">Cyclic nucleotide-binding domain-containing protein</fullName>
    </recommendedName>
</protein>
<feature type="region of interest" description="Disordered" evidence="10">
    <location>
        <begin position="2308"/>
        <end position="2399"/>
    </location>
</feature>
<evidence type="ECO:0000256" key="2">
    <source>
        <dbReference type="ARBA" id="ARBA00022448"/>
    </source>
</evidence>
<evidence type="ECO:0000313" key="13">
    <source>
        <dbReference type="EMBL" id="CAL8137952.1"/>
    </source>
</evidence>
<organism evidence="13 14">
    <name type="scientific">Orchesella dallaii</name>
    <dbReference type="NCBI Taxonomy" id="48710"/>
    <lineage>
        <taxon>Eukaryota</taxon>
        <taxon>Metazoa</taxon>
        <taxon>Ecdysozoa</taxon>
        <taxon>Arthropoda</taxon>
        <taxon>Hexapoda</taxon>
        <taxon>Collembola</taxon>
        <taxon>Entomobryomorpha</taxon>
        <taxon>Entomobryoidea</taxon>
        <taxon>Orchesellidae</taxon>
        <taxon>Orchesellinae</taxon>
        <taxon>Orchesella</taxon>
    </lineage>
</organism>
<dbReference type="EMBL" id="CAXLJM020000120">
    <property type="protein sequence ID" value="CAL8137952.1"/>
    <property type="molecule type" value="Genomic_DNA"/>
</dbReference>
<evidence type="ECO:0000256" key="5">
    <source>
        <dbReference type="ARBA" id="ARBA00023065"/>
    </source>
</evidence>
<feature type="domain" description="Cyclic nucleotide-binding" evidence="12">
    <location>
        <begin position="991"/>
        <end position="1091"/>
    </location>
</feature>
<feature type="transmembrane region" description="Helical" evidence="11">
    <location>
        <begin position="301"/>
        <end position="318"/>
    </location>
</feature>
<evidence type="ECO:0000256" key="9">
    <source>
        <dbReference type="RuleBase" id="RU003857"/>
    </source>
</evidence>
<comment type="similarity">
    <text evidence="9">Belongs to the two pore domain potassium channel (TC 1.A.1.8) family.</text>
</comment>
<proteinExistence type="inferred from homology"/>
<dbReference type="SUPFAM" id="SSF51206">
    <property type="entry name" value="cAMP-binding domain-like"/>
    <property type="match status" value="4"/>
</dbReference>
<feature type="transmembrane region" description="Helical" evidence="11">
    <location>
        <begin position="210"/>
        <end position="234"/>
    </location>
</feature>
<feature type="transmembrane region" description="Helical" evidence="11">
    <location>
        <begin position="270"/>
        <end position="289"/>
    </location>
</feature>
<feature type="transmembrane region" description="Helical" evidence="11">
    <location>
        <begin position="1426"/>
        <end position="1450"/>
    </location>
</feature>
<comment type="caution">
    <text evidence="13">The sequence shown here is derived from an EMBL/GenBank/DDBJ whole genome shotgun (WGS) entry which is preliminary data.</text>
</comment>
<dbReference type="SUPFAM" id="SSF81324">
    <property type="entry name" value="Voltage-gated potassium channels"/>
    <property type="match status" value="4"/>
</dbReference>
<dbReference type="InterPro" id="IPR018488">
    <property type="entry name" value="cNMP-bd_CS"/>
</dbReference>
<evidence type="ECO:0000313" key="14">
    <source>
        <dbReference type="Proteomes" id="UP001642540"/>
    </source>
</evidence>
<dbReference type="InterPro" id="IPR018490">
    <property type="entry name" value="cNMP-bd_dom_sf"/>
</dbReference>
<dbReference type="InterPro" id="IPR000595">
    <property type="entry name" value="cNMP-bd_dom"/>
</dbReference>
<feature type="transmembrane region" description="Helical" evidence="11">
    <location>
        <begin position="771"/>
        <end position="795"/>
    </location>
</feature>